<keyword evidence="3" id="KW-1185">Reference proteome</keyword>
<protein>
    <submittedName>
        <fullName evidence="2">Acyl-CoA carboxylase subunit epsilon</fullName>
    </submittedName>
</protein>
<proteinExistence type="predicted"/>
<dbReference type="Pfam" id="PF13822">
    <property type="entry name" value="ACC_epsilon"/>
    <property type="match status" value="1"/>
</dbReference>
<dbReference type="InterPro" id="IPR032716">
    <property type="entry name" value="ACC_epsilon"/>
</dbReference>
<evidence type="ECO:0000313" key="3">
    <source>
        <dbReference type="Proteomes" id="UP000780875"/>
    </source>
</evidence>
<name>A0ABS7UJC4_9ACTN</name>
<evidence type="ECO:0000256" key="1">
    <source>
        <dbReference type="SAM" id="MobiDB-lite"/>
    </source>
</evidence>
<gene>
    <name evidence="2" type="ORF">K8U61_22140</name>
</gene>
<organism evidence="2 3">
    <name type="scientific">Nocardioides mangrovi</name>
    <dbReference type="NCBI Taxonomy" id="2874580"/>
    <lineage>
        <taxon>Bacteria</taxon>
        <taxon>Bacillati</taxon>
        <taxon>Actinomycetota</taxon>
        <taxon>Actinomycetes</taxon>
        <taxon>Propionibacteriales</taxon>
        <taxon>Nocardioidaceae</taxon>
        <taxon>Nocardioides</taxon>
    </lineage>
</organism>
<accession>A0ABS7UJC4</accession>
<dbReference type="Proteomes" id="UP000780875">
    <property type="component" value="Unassembled WGS sequence"/>
</dbReference>
<feature type="region of interest" description="Disordered" evidence="1">
    <location>
        <begin position="37"/>
        <end position="74"/>
    </location>
</feature>
<reference evidence="2 3" key="1">
    <citation type="submission" date="2021-09" db="EMBL/GenBank/DDBJ databases">
        <title>Whole genome sequence of Nocardioides sp. GBK3QG-3.</title>
        <authorList>
            <person name="Tuo L."/>
        </authorList>
    </citation>
    <scope>NUCLEOTIDE SEQUENCE [LARGE SCALE GENOMIC DNA]</scope>
    <source>
        <strain evidence="2 3">GBK3QG-3</strain>
    </source>
</reference>
<evidence type="ECO:0000313" key="2">
    <source>
        <dbReference type="EMBL" id="MBZ5740885.1"/>
    </source>
</evidence>
<dbReference type="RefSeq" id="WP_224125186.1">
    <property type="nucleotide sequence ID" value="NZ_JAIQZJ010000019.1"/>
</dbReference>
<dbReference type="EMBL" id="JAIQZJ010000019">
    <property type="protein sequence ID" value="MBZ5740885.1"/>
    <property type="molecule type" value="Genomic_DNA"/>
</dbReference>
<comment type="caution">
    <text evidence="2">The sequence shown here is derived from an EMBL/GenBank/DDBJ whole genome shotgun (WGS) entry which is preliminary data.</text>
</comment>
<sequence length="74" mass="7699">MATVSGAEQQPVLRVVKGDATPEEIAAIVAVVASLQAPPAAPKRRRPAWSAPERGVRRALAHGPGGWRASGLPR</sequence>